<dbReference type="AlphaFoldDB" id="A0A2Z1CB12"/>
<proteinExistence type="predicted"/>
<sequence>MNTDLTSIAQIAANRWNAEADEFNQWDALGQDEKDELIAAEQELLVGPSLAVKPPFAATE</sequence>
<geneLocation type="plasmid" evidence="1">
    <name>p12969-DIM</name>
</geneLocation>
<dbReference type="RefSeq" id="WP_065760313.1">
    <property type="nucleotide sequence ID" value="NC_013176.1"/>
</dbReference>
<protein>
    <submittedName>
        <fullName evidence="1">Uncharacterized protein</fullName>
    </submittedName>
</protein>
<dbReference type="EMBL" id="KU130294">
    <property type="protein sequence ID" value="ALZ46083.1"/>
    <property type="molecule type" value="Genomic_DNA"/>
</dbReference>
<name>A0A2Z1CB12_PSEPU</name>
<organism evidence="1">
    <name type="scientific">Pseudomonas putida</name>
    <name type="common">Arthrobacter siderocapsulatus</name>
    <dbReference type="NCBI Taxonomy" id="303"/>
    <lineage>
        <taxon>Bacteria</taxon>
        <taxon>Pseudomonadati</taxon>
        <taxon>Pseudomonadota</taxon>
        <taxon>Gammaproteobacteria</taxon>
        <taxon>Pseudomonadales</taxon>
        <taxon>Pseudomonadaceae</taxon>
        <taxon>Pseudomonas</taxon>
    </lineage>
</organism>
<keyword evidence="1" id="KW-0614">Plasmid</keyword>
<evidence type="ECO:0000313" key="1">
    <source>
        <dbReference type="EMBL" id="ALZ46083.1"/>
    </source>
</evidence>
<reference evidence="1" key="1">
    <citation type="journal article" date="2015" name="J. Antimicrob. Chemother.">
        <title>Genetic characterization of a novel blaDIM-2-carrying megaplasmid p12969-DIM from clinical Pseudomonas putida.</title>
        <authorList>
            <person name="Sun F."/>
            <person name="Zhou D."/>
            <person name="Wang Q."/>
            <person name="Feng J."/>
            <person name="Feng W."/>
            <person name="Luo W."/>
            <person name="Liu Y."/>
            <person name="Qiu X."/>
            <person name="Yin Z."/>
            <person name="Xia P."/>
        </authorList>
    </citation>
    <scope>NUCLEOTIDE SEQUENCE</scope>
    <source>
        <strain evidence="1">12969</strain>
        <plasmid evidence="1">p12969-DIM</plasmid>
    </source>
</reference>
<accession>A0A2Z1CB12</accession>